<reference evidence="1 2" key="1">
    <citation type="journal article" date="2021" name="Nat. Plants">
        <title>The Taxus genome provides insights into paclitaxel biosynthesis.</title>
        <authorList>
            <person name="Xiong X."/>
            <person name="Gou J."/>
            <person name="Liao Q."/>
            <person name="Li Y."/>
            <person name="Zhou Q."/>
            <person name="Bi G."/>
            <person name="Li C."/>
            <person name="Du R."/>
            <person name="Wang X."/>
            <person name="Sun T."/>
            <person name="Guo L."/>
            <person name="Liang H."/>
            <person name="Lu P."/>
            <person name="Wu Y."/>
            <person name="Zhang Z."/>
            <person name="Ro D.K."/>
            <person name="Shang Y."/>
            <person name="Huang S."/>
            <person name="Yan J."/>
        </authorList>
    </citation>
    <scope>NUCLEOTIDE SEQUENCE [LARGE SCALE GENOMIC DNA]</scope>
    <source>
        <strain evidence="1">Ta-2019</strain>
    </source>
</reference>
<comment type="caution">
    <text evidence="1">The sequence shown here is derived from an EMBL/GenBank/DDBJ whole genome shotgun (WGS) entry which is preliminary data.</text>
</comment>
<dbReference type="Proteomes" id="UP000824469">
    <property type="component" value="Unassembled WGS sequence"/>
</dbReference>
<evidence type="ECO:0000313" key="2">
    <source>
        <dbReference type="Proteomes" id="UP000824469"/>
    </source>
</evidence>
<gene>
    <name evidence="1" type="ORF">KI387_037639</name>
</gene>
<feature type="non-terminal residue" evidence="1">
    <location>
        <position position="1"/>
    </location>
</feature>
<name>A0AA38FTQ4_TAXCH</name>
<feature type="non-terminal residue" evidence="1">
    <location>
        <position position="77"/>
    </location>
</feature>
<proteinExistence type="predicted"/>
<dbReference type="AlphaFoldDB" id="A0AA38FTQ4"/>
<keyword evidence="2" id="KW-1185">Reference proteome</keyword>
<protein>
    <submittedName>
        <fullName evidence="1">Uncharacterized protein</fullName>
    </submittedName>
</protein>
<organism evidence="1 2">
    <name type="scientific">Taxus chinensis</name>
    <name type="common">Chinese yew</name>
    <name type="synonym">Taxus wallichiana var. chinensis</name>
    <dbReference type="NCBI Taxonomy" id="29808"/>
    <lineage>
        <taxon>Eukaryota</taxon>
        <taxon>Viridiplantae</taxon>
        <taxon>Streptophyta</taxon>
        <taxon>Embryophyta</taxon>
        <taxon>Tracheophyta</taxon>
        <taxon>Spermatophyta</taxon>
        <taxon>Pinopsida</taxon>
        <taxon>Pinidae</taxon>
        <taxon>Conifers II</taxon>
        <taxon>Cupressales</taxon>
        <taxon>Taxaceae</taxon>
        <taxon>Taxus</taxon>
    </lineage>
</organism>
<accession>A0AA38FTQ4</accession>
<dbReference type="EMBL" id="JAHRHJ020000007">
    <property type="protein sequence ID" value="KAH9309728.1"/>
    <property type="molecule type" value="Genomic_DNA"/>
</dbReference>
<evidence type="ECO:0000313" key="1">
    <source>
        <dbReference type="EMBL" id="KAH9309728.1"/>
    </source>
</evidence>
<sequence length="77" mass="8793">QFEMQRIWVVWHHGVNRLNINLVIGWREWKSPQVLGLKLGEAFDKVLAEQVRVRVNGSHGEANETSWVSLVGEMGGL</sequence>